<dbReference type="InterPro" id="IPR000198">
    <property type="entry name" value="RhoGAP_dom"/>
</dbReference>
<dbReference type="CTD" id="20233069"/>
<evidence type="ECO:0000256" key="1">
    <source>
        <dbReference type="ARBA" id="ARBA00022468"/>
    </source>
</evidence>
<feature type="domain" description="PH" evidence="2">
    <location>
        <begin position="5"/>
        <end position="111"/>
    </location>
</feature>
<dbReference type="SMART" id="SM00233">
    <property type="entry name" value="PH"/>
    <property type="match status" value="1"/>
</dbReference>
<keyword evidence="5" id="KW-1185">Reference proteome</keyword>
<organism evidence="4 5">
    <name type="scientific">Lottia gigantea</name>
    <name type="common">Giant owl limpet</name>
    <dbReference type="NCBI Taxonomy" id="225164"/>
    <lineage>
        <taxon>Eukaryota</taxon>
        <taxon>Metazoa</taxon>
        <taxon>Spiralia</taxon>
        <taxon>Lophotrochozoa</taxon>
        <taxon>Mollusca</taxon>
        <taxon>Gastropoda</taxon>
        <taxon>Patellogastropoda</taxon>
        <taxon>Lottioidea</taxon>
        <taxon>Lottiidae</taxon>
        <taxon>Lottia</taxon>
    </lineage>
</organism>
<keyword evidence="1" id="KW-0343">GTPase activation</keyword>
<dbReference type="OMA" id="CEKHTST"/>
<evidence type="ECO:0000313" key="4">
    <source>
        <dbReference type="EMBL" id="ESO85804.1"/>
    </source>
</evidence>
<evidence type="ECO:0000259" key="3">
    <source>
        <dbReference type="PROSITE" id="PS50238"/>
    </source>
</evidence>
<dbReference type="KEGG" id="lgi:LOTGIDRAFT_130385"/>
<reference evidence="4 5" key="1">
    <citation type="journal article" date="2013" name="Nature">
        <title>Insights into bilaterian evolution from three spiralian genomes.</title>
        <authorList>
            <person name="Simakov O."/>
            <person name="Marletaz F."/>
            <person name="Cho S.J."/>
            <person name="Edsinger-Gonzales E."/>
            <person name="Havlak P."/>
            <person name="Hellsten U."/>
            <person name="Kuo D.H."/>
            <person name="Larsson T."/>
            <person name="Lv J."/>
            <person name="Arendt D."/>
            <person name="Savage R."/>
            <person name="Osoegawa K."/>
            <person name="de Jong P."/>
            <person name="Grimwood J."/>
            <person name="Chapman J.A."/>
            <person name="Shapiro H."/>
            <person name="Aerts A."/>
            <person name="Otillar R.P."/>
            <person name="Terry A.Y."/>
            <person name="Boore J.L."/>
            <person name="Grigoriev I.V."/>
            <person name="Lindberg D.R."/>
            <person name="Seaver E.C."/>
            <person name="Weisblat D.A."/>
            <person name="Putnam N.H."/>
            <person name="Rokhsar D.S."/>
        </authorList>
    </citation>
    <scope>NUCLEOTIDE SEQUENCE [LARGE SCALE GENOMIC DNA]</scope>
</reference>
<dbReference type="InterPro" id="IPR001849">
    <property type="entry name" value="PH_domain"/>
</dbReference>
<dbReference type="InterPro" id="IPR008936">
    <property type="entry name" value="Rho_GTPase_activation_prot"/>
</dbReference>
<dbReference type="GO" id="GO:0005096">
    <property type="term" value="F:GTPase activator activity"/>
    <property type="evidence" value="ECO:0007669"/>
    <property type="project" value="UniProtKB-KW"/>
</dbReference>
<dbReference type="PANTHER" id="PTHR15228:SF24">
    <property type="entry name" value="RHO-GAP DOMAIN-CONTAINING PROTEIN"/>
    <property type="match status" value="1"/>
</dbReference>
<protein>
    <recommendedName>
        <fullName evidence="6">Rho GTPase-activating protein 24</fullName>
    </recommendedName>
</protein>
<proteinExistence type="predicted"/>
<dbReference type="Pfam" id="PF00169">
    <property type="entry name" value="PH"/>
    <property type="match status" value="1"/>
</dbReference>
<evidence type="ECO:0000259" key="2">
    <source>
        <dbReference type="PROSITE" id="PS50003"/>
    </source>
</evidence>
<dbReference type="InterPro" id="IPR051025">
    <property type="entry name" value="RhoGAP"/>
</dbReference>
<dbReference type="Gene3D" id="1.10.555.10">
    <property type="entry name" value="Rho GTPase activation protein"/>
    <property type="match status" value="1"/>
</dbReference>
<dbReference type="SMART" id="SM00324">
    <property type="entry name" value="RhoGAP"/>
    <property type="match status" value="1"/>
</dbReference>
<dbReference type="Proteomes" id="UP000030746">
    <property type="component" value="Unassembled WGS sequence"/>
</dbReference>
<dbReference type="PROSITE" id="PS50003">
    <property type="entry name" value="PH_DOMAIN"/>
    <property type="match status" value="1"/>
</dbReference>
<dbReference type="HOGENOM" id="CLU_047977_1_0_1"/>
<dbReference type="AlphaFoldDB" id="V4B9W0"/>
<dbReference type="SUPFAM" id="SSF50729">
    <property type="entry name" value="PH domain-like"/>
    <property type="match status" value="1"/>
</dbReference>
<dbReference type="PROSITE" id="PS50238">
    <property type="entry name" value="RHOGAP"/>
    <property type="match status" value="1"/>
</dbReference>
<accession>V4B9W0</accession>
<name>V4B9W0_LOTGI</name>
<dbReference type="GeneID" id="20233069"/>
<dbReference type="Pfam" id="PF00620">
    <property type="entry name" value="RhoGAP"/>
    <property type="match status" value="1"/>
</dbReference>
<feature type="domain" description="Rho-GAP" evidence="3">
    <location>
        <begin position="121"/>
        <end position="221"/>
    </location>
</feature>
<dbReference type="GO" id="GO:0051056">
    <property type="term" value="P:regulation of small GTPase mediated signal transduction"/>
    <property type="evidence" value="ECO:0007669"/>
    <property type="project" value="UniProtKB-ARBA"/>
</dbReference>
<gene>
    <name evidence="4" type="ORF">LOTGIDRAFT_130385</name>
</gene>
<sequence>MEKRKKGTCGWLKKQGGVMKTWHRRWFVLNGSVLFYFTRPDETKSQGSYFLDGQRVIVHSPNPDDPDKYTFEIVASKLCKYARSDTESVLLCAASDEERKLWVKSLTWALYGGKGGAIFGHSIEDTMKYEHKQFRSVPLIVELCVEYLLKHGLETEGLFRLPGRTVLIRELKEKFDSADRVSLESLEVDVHTVASLLKHYLRELPESIVPCEFYQKFMNIA</sequence>
<dbReference type="Gene3D" id="2.30.29.30">
    <property type="entry name" value="Pleckstrin-homology domain (PH domain)/Phosphotyrosine-binding domain (PTB)"/>
    <property type="match status" value="1"/>
</dbReference>
<dbReference type="PANTHER" id="PTHR15228">
    <property type="entry name" value="SPERMATHECAL PHYSIOLOGY VARIANT"/>
    <property type="match status" value="1"/>
</dbReference>
<evidence type="ECO:0008006" key="6">
    <source>
        <dbReference type="Google" id="ProtNLM"/>
    </source>
</evidence>
<dbReference type="RefSeq" id="XP_009063535.1">
    <property type="nucleotide sequence ID" value="XM_009065287.1"/>
</dbReference>
<dbReference type="SUPFAM" id="SSF48350">
    <property type="entry name" value="GTPase activation domain, GAP"/>
    <property type="match status" value="1"/>
</dbReference>
<feature type="non-terminal residue" evidence="4">
    <location>
        <position position="221"/>
    </location>
</feature>
<dbReference type="InterPro" id="IPR011993">
    <property type="entry name" value="PH-like_dom_sf"/>
</dbReference>
<dbReference type="GO" id="GO:0007165">
    <property type="term" value="P:signal transduction"/>
    <property type="evidence" value="ECO:0007669"/>
    <property type="project" value="InterPro"/>
</dbReference>
<dbReference type="EMBL" id="KB203251">
    <property type="protein sequence ID" value="ESO85804.1"/>
    <property type="molecule type" value="Genomic_DNA"/>
</dbReference>
<dbReference type="OrthoDB" id="185175at2759"/>
<evidence type="ECO:0000313" key="5">
    <source>
        <dbReference type="Proteomes" id="UP000030746"/>
    </source>
</evidence>